<dbReference type="RefSeq" id="WP_123739790.1">
    <property type="nucleotide sequence ID" value="NZ_RKHQ01000001.1"/>
</dbReference>
<evidence type="ECO:0000313" key="2">
    <source>
        <dbReference type="Proteomes" id="UP000275356"/>
    </source>
</evidence>
<gene>
    <name evidence="1" type="ORF">EDD28_2408</name>
</gene>
<evidence type="ECO:0000313" key="1">
    <source>
        <dbReference type="EMBL" id="ROR97800.1"/>
    </source>
</evidence>
<proteinExistence type="predicted"/>
<dbReference type="EMBL" id="RKHQ01000001">
    <property type="protein sequence ID" value="ROR97800.1"/>
    <property type="molecule type" value="Genomic_DNA"/>
</dbReference>
<dbReference type="AlphaFoldDB" id="A0A3N2DDE0"/>
<name>A0A3N2DDE0_9MICO</name>
<dbReference type="OrthoDB" id="440929at2"/>
<accession>A0A3N2DDE0</accession>
<reference evidence="1 2" key="1">
    <citation type="submission" date="2018-11" db="EMBL/GenBank/DDBJ databases">
        <title>Sequencing the genomes of 1000 actinobacteria strains.</title>
        <authorList>
            <person name="Klenk H.-P."/>
        </authorList>
    </citation>
    <scope>NUCLEOTIDE SEQUENCE [LARGE SCALE GENOMIC DNA]</scope>
    <source>
        <strain evidence="1 2">DSM 13521</strain>
    </source>
</reference>
<organism evidence="1 2">
    <name type="scientific">Salana multivorans</name>
    <dbReference type="NCBI Taxonomy" id="120377"/>
    <lineage>
        <taxon>Bacteria</taxon>
        <taxon>Bacillati</taxon>
        <taxon>Actinomycetota</taxon>
        <taxon>Actinomycetes</taxon>
        <taxon>Micrococcales</taxon>
        <taxon>Beutenbergiaceae</taxon>
        <taxon>Salana</taxon>
    </lineage>
</organism>
<comment type="caution">
    <text evidence="1">The sequence shown here is derived from an EMBL/GenBank/DDBJ whole genome shotgun (WGS) entry which is preliminary data.</text>
</comment>
<protein>
    <submittedName>
        <fullName evidence="1">Uncharacterized protein</fullName>
    </submittedName>
</protein>
<keyword evidence="2" id="KW-1185">Reference proteome</keyword>
<sequence length="64" mass="7262">MPRERTYTDTGYIETQWSRGGQLVCIVSSDGNTETMHQFTDHADLTPILAGMRRAQRQAYGRGE</sequence>
<dbReference type="Proteomes" id="UP000275356">
    <property type="component" value="Unassembled WGS sequence"/>
</dbReference>